<evidence type="ECO:0000313" key="2">
    <source>
        <dbReference type="Proteomes" id="UP000011991"/>
    </source>
</evidence>
<keyword evidence="2" id="KW-1185">Reference proteome</keyword>
<name>M5RR34_9BACT</name>
<accession>M5RR34</accession>
<comment type="caution">
    <text evidence="1">The sequence shown here is derived from an EMBL/GenBank/DDBJ whole genome shotgun (WGS) entry which is preliminary data.</text>
</comment>
<reference evidence="1 2" key="1">
    <citation type="journal article" date="2013" name="Mar. Genomics">
        <title>Expression of sulfatases in Rhodopirellula baltica and the diversity of sulfatases in the genus Rhodopirellula.</title>
        <authorList>
            <person name="Wegner C.E."/>
            <person name="Richter-Heitmann T."/>
            <person name="Klindworth A."/>
            <person name="Klockow C."/>
            <person name="Richter M."/>
            <person name="Achstetter T."/>
            <person name="Glockner F.O."/>
            <person name="Harder J."/>
        </authorList>
    </citation>
    <scope>NUCLEOTIDE SEQUENCE [LARGE SCALE GENOMIC DNA]</scope>
    <source>
        <strain evidence="1 2">SM1</strain>
    </source>
</reference>
<dbReference type="PATRIC" id="fig|1265738.3.peg.1374"/>
<gene>
    <name evidence="1" type="ORF">RMSM_01383</name>
</gene>
<sequence length="90" mass="10425">MRPSKQAFCVFCEGYAKRSLGTTLTMIQRIAKRVFDRHFRRKPSSTDTISIFLIQASPRSETLTLGLEWSSFQMASMERCRETLSFELIP</sequence>
<dbReference type="AlphaFoldDB" id="M5RR34"/>
<organism evidence="1 2">
    <name type="scientific">Rhodopirellula maiorica SM1</name>
    <dbReference type="NCBI Taxonomy" id="1265738"/>
    <lineage>
        <taxon>Bacteria</taxon>
        <taxon>Pseudomonadati</taxon>
        <taxon>Planctomycetota</taxon>
        <taxon>Planctomycetia</taxon>
        <taxon>Pirellulales</taxon>
        <taxon>Pirellulaceae</taxon>
        <taxon>Novipirellula</taxon>
    </lineage>
</organism>
<dbReference type="EMBL" id="ANOG01000205">
    <property type="protein sequence ID" value="EMI21686.1"/>
    <property type="molecule type" value="Genomic_DNA"/>
</dbReference>
<dbReference type="Proteomes" id="UP000011991">
    <property type="component" value="Unassembled WGS sequence"/>
</dbReference>
<evidence type="ECO:0000313" key="1">
    <source>
        <dbReference type="EMBL" id="EMI21686.1"/>
    </source>
</evidence>
<proteinExistence type="predicted"/>
<protein>
    <submittedName>
        <fullName evidence="1">Uncharacterized protein</fullName>
    </submittedName>
</protein>